<dbReference type="PANTHER" id="PTHR11258:SF7">
    <property type="entry name" value="2'-5'-OLIGOADENYLATE SYNTHASE-LIKE PROTEIN 2"/>
    <property type="match status" value="1"/>
</dbReference>
<protein>
    <recommendedName>
        <fullName evidence="6">2'-5'-oligoadenylate synthetase 1 domain-containing protein</fullName>
    </recommendedName>
</protein>
<dbReference type="GO" id="GO:0045071">
    <property type="term" value="P:negative regulation of viral genome replication"/>
    <property type="evidence" value="ECO:0007669"/>
    <property type="project" value="TreeGrafter"/>
</dbReference>
<evidence type="ECO:0000256" key="1">
    <source>
        <dbReference type="ARBA" id="ARBA00009526"/>
    </source>
</evidence>
<dbReference type="AlphaFoldDB" id="A0A8C2SHF5"/>
<evidence type="ECO:0000256" key="4">
    <source>
        <dbReference type="ARBA" id="ARBA00022884"/>
    </source>
</evidence>
<dbReference type="FunFam" id="3.30.460.10:FF:000007">
    <property type="entry name" value="2'-5'-oligoadenylate synthetase 1"/>
    <property type="match status" value="1"/>
</dbReference>
<dbReference type="GO" id="GO:0003725">
    <property type="term" value="F:double-stranded RNA binding"/>
    <property type="evidence" value="ECO:0007669"/>
    <property type="project" value="TreeGrafter"/>
</dbReference>
<feature type="domain" description="2'-5'-oligoadenylate synthetase 1" evidence="6">
    <location>
        <begin position="447"/>
        <end position="632"/>
    </location>
</feature>
<feature type="domain" description="2'-5'-oligoadenylate synthetase 1" evidence="6">
    <location>
        <begin position="156"/>
        <end position="337"/>
    </location>
</feature>
<name>A0A8C2SHF5_CAPHI</name>
<dbReference type="PROSITE" id="PS00833">
    <property type="entry name" value="25A_SYNTH_2"/>
    <property type="match status" value="2"/>
</dbReference>
<keyword evidence="3" id="KW-0391">Immunity</keyword>
<proteinExistence type="inferred from homology"/>
<dbReference type="SUPFAM" id="SSF81631">
    <property type="entry name" value="PAP/OAS1 substrate-binding domain"/>
    <property type="match status" value="2"/>
</dbReference>
<dbReference type="GO" id="GO:0005654">
    <property type="term" value="C:nucleoplasm"/>
    <property type="evidence" value="ECO:0007669"/>
    <property type="project" value="TreeGrafter"/>
</dbReference>
<dbReference type="GO" id="GO:0051607">
    <property type="term" value="P:defense response to virus"/>
    <property type="evidence" value="ECO:0007669"/>
    <property type="project" value="UniProtKB-KW"/>
</dbReference>
<dbReference type="InterPro" id="IPR006116">
    <property type="entry name" value="NT_2-5OAS_ClassI-CCAase"/>
</dbReference>
<keyword evidence="5" id="KW-0051">Antiviral defense</keyword>
<evidence type="ECO:0000256" key="2">
    <source>
        <dbReference type="ARBA" id="ARBA00022588"/>
    </source>
</evidence>
<evidence type="ECO:0000259" key="6">
    <source>
        <dbReference type="Pfam" id="PF10421"/>
    </source>
</evidence>
<dbReference type="Pfam" id="PF10421">
    <property type="entry name" value="OAS1_C"/>
    <property type="match status" value="2"/>
</dbReference>
<sequence length="660" mass="75122">MGSWESHLYEQPSEKLEEFIQNYLRPSEDCQKDIDQSVDTICAVLQEPCQSLTVTGVAKGGSYGRRTVLRGNSDGILVVFFRDLEQFQDQEKRQYELLGKIWARMKHCESTLNLAAKMELQNTNRSSRVTVQLSTKQQSIAFNVLPAFNPLGFGEKSSPWSYRELKRSLDTVKARPGEFSVCFTELQEKFFSNYPSKLKDLILLVKHWLQKCQEKLINSSLLPPYALELLTIYAWEQGCGAEDFNMAEGVRTVLRLIEKQKQLCVYWTVNYNFGDETVRNILLSQLQAPRPVILDPTDPTYNVSTDNTCWLLLKQEAQNWLHSLRENESPGPSWNVLVRGLSSTAGHLKLTHPLFVGKFTHQKVWDKPPLESEDSISWENETLCLGLSPNWRHKLGGGSTAKGTALKTGSDASLVVFADSLKSYTSPKNESCNIIKEIHEQLESGSTPSPRTYAELICLYKPSDVLGGEFSVCFTKLQRNFVRSLPPKLKDLIRLVKHWYKGCESKLKQKGSLPPKYALELLTIYAWEKGSGAQDFDTAEGFRTVLELVIQYQHLCVFWTVNYSFDDEILRNFLLTQIQRTRPVILDPADPTGDVGGGDRWCWHLLAKEATEWLSSLCFKDKSGCPIQPWKRVQTPGSCGAGMYSMVNEMHLLRSHRFLD</sequence>
<dbReference type="InterPro" id="IPR006117">
    <property type="entry name" value="2-5OAS_C_CS"/>
</dbReference>
<comment type="similarity">
    <text evidence="1">Belongs to the 2-5A synthase family.</text>
</comment>
<evidence type="ECO:0000313" key="7">
    <source>
        <dbReference type="Ensembl" id="ENSCHIP00010042399.1"/>
    </source>
</evidence>
<dbReference type="SUPFAM" id="SSF81301">
    <property type="entry name" value="Nucleotidyltransferase"/>
    <property type="match status" value="2"/>
</dbReference>
<organism evidence="7">
    <name type="scientific">Capra hircus</name>
    <name type="common">Goat</name>
    <dbReference type="NCBI Taxonomy" id="9925"/>
    <lineage>
        <taxon>Eukaryota</taxon>
        <taxon>Metazoa</taxon>
        <taxon>Chordata</taxon>
        <taxon>Craniata</taxon>
        <taxon>Vertebrata</taxon>
        <taxon>Euteleostomi</taxon>
        <taxon>Mammalia</taxon>
        <taxon>Eutheria</taxon>
        <taxon>Laurasiatheria</taxon>
        <taxon>Artiodactyla</taxon>
        <taxon>Ruminantia</taxon>
        <taxon>Pecora</taxon>
        <taxon>Bovidae</taxon>
        <taxon>Caprinae</taxon>
        <taxon>Capra</taxon>
    </lineage>
</organism>
<evidence type="ECO:0000256" key="3">
    <source>
        <dbReference type="ARBA" id="ARBA00022859"/>
    </source>
</evidence>
<dbReference type="InterPro" id="IPR043519">
    <property type="entry name" value="NT_sf"/>
</dbReference>
<dbReference type="Gene3D" id="3.30.460.10">
    <property type="entry name" value="Beta Polymerase, domain 2"/>
    <property type="match status" value="2"/>
</dbReference>
<dbReference type="CDD" id="cd05400">
    <property type="entry name" value="NT_2-5OAS_ClassI-CCAase"/>
    <property type="match status" value="1"/>
</dbReference>
<keyword evidence="2" id="KW-0399">Innate immunity</keyword>
<dbReference type="Ensembl" id="ENSCHIT00010058957.1">
    <property type="protein sequence ID" value="ENSCHIP00010042399.1"/>
    <property type="gene ID" value="ENSCHIG00010030911.1"/>
</dbReference>
<dbReference type="PANTHER" id="PTHR11258">
    <property type="entry name" value="2-5 OLIGOADENYLATE SYNTHETASE"/>
    <property type="match status" value="1"/>
</dbReference>
<accession>A0A8C2SHF5</accession>
<dbReference type="PROSITE" id="PS50152">
    <property type="entry name" value="25A_SYNTH_3"/>
    <property type="match status" value="2"/>
</dbReference>
<evidence type="ECO:0000256" key="5">
    <source>
        <dbReference type="ARBA" id="ARBA00023118"/>
    </source>
</evidence>
<dbReference type="GO" id="GO:0016020">
    <property type="term" value="C:membrane"/>
    <property type="evidence" value="ECO:0007669"/>
    <property type="project" value="TreeGrafter"/>
</dbReference>
<dbReference type="GO" id="GO:0045087">
    <property type="term" value="P:innate immune response"/>
    <property type="evidence" value="ECO:0007669"/>
    <property type="project" value="UniProtKB-KW"/>
</dbReference>
<reference evidence="7" key="2">
    <citation type="submission" date="2025-08" db="UniProtKB">
        <authorList>
            <consortium name="Ensembl"/>
        </authorList>
    </citation>
    <scope>IDENTIFICATION</scope>
</reference>
<dbReference type="GO" id="GO:0001730">
    <property type="term" value="F:2'-5'-oligoadenylate synthetase activity"/>
    <property type="evidence" value="ECO:0007669"/>
    <property type="project" value="TreeGrafter"/>
</dbReference>
<dbReference type="GO" id="GO:0005829">
    <property type="term" value="C:cytosol"/>
    <property type="evidence" value="ECO:0007669"/>
    <property type="project" value="TreeGrafter"/>
</dbReference>
<dbReference type="InterPro" id="IPR018952">
    <property type="entry name" value="2-5-oligoAdlate_synth_1_dom2/C"/>
</dbReference>
<dbReference type="Gene3D" id="1.10.1410.20">
    <property type="entry name" value="2'-5'-oligoadenylate synthetase 1, domain 2"/>
    <property type="match status" value="2"/>
</dbReference>
<dbReference type="FunFam" id="1.10.1410.20:FF:000001">
    <property type="entry name" value="2'-5'-oligoadenylate synthetase 1"/>
    <property type="match status" value="2"/>
</dbReference>
<reference evidence="7" key="1">
    <citation type="submission" date="2019-03" db="EMBL/GenBank/DDBJ databases">
        <title>Genome sequencing and reference-guided assembly of Black Bengal Goat (Capra hircus).</title>
        <authorList>
            <person name="Siddiki A.Z."/>
            <person name="Baten A."/>
            <person name="Billah M."/>
            <person name="Alam M.A.U."/>
            <person name="Shawrob K.S.M."/>
            <person name="Saha S."/>
            <person name="Chowdhury M."/>
            <person name="Rahman A.H."/>
            <person name="Stear M."/>
            <person name="Miah G."/>
            <person name="Das G.B."/>
            <person name="Hossain M.M."/>
            <person name="Kumkum M."/>
            <person name="Islam M.S."/>
            <person name="Mollah A.M."/>
            <person name="Ahsan A."/>
            <person name="Tusar F."/>
            <person name="Khan M.K.I."/>
        </authorList>
    </citation>
    <scope>NUCLEOTIDE SEQUENCE [LARGE SCALE GENOMIC DNA]</scope>
</reference>
<keyword evidence="4" id="KW-0694">RNA-binding</keyword>